<dbReference type="PANTHER" id="PTHR12126:SF11">
    <property type="entry name" value="NADH DEHYDROGENASE [UBIQUINONE] 1 ALPHA SUBCOMPLEX SUBUNIT 9, MITOCHONDRIAL"/>
    <property type="match status" value="1"/>
</dbReference>
<accession>A0A285QG03</accession>
<dbReference type="SUPFAM" id="SSF51735">
    <property type="entry name" value="NAD(P)-binding Rossmann-fold domains"/>
    <property type="match status" value="1"/>
</dbReference>
<gene>
    <name evidence="2" type="ORF">SAMN06297144_0321</name>
</gene>
<keyword evidence="3" id="KW-1185">Reference proteome</keyword>
<dbReference type="InterPro" id="IPR036291">
    <property type="entry name" value="NAD(P)-bd_dom_sf"/>
</dbReference>
<organism evidence="2 3">
    <name type="scientific">Sphingomonas guangdongensis</name>
    <dbReference type="NCBI Taxonomy" id="1141890"/>
    <lineage>
        <taxon>Bacteria</taxon>
        <taxon>Pseudomonadati</taxon>
        <taxon>Pseudomonadota</taxon>
        <taxon>Alphaproteobacteria</taxon>
        <taxon>Sphingomonadales</taxon>
        <taxon>Sphingomonadaceae</taxon>
        <taxon>Sphingomonas</taxon>
    </lineage>
</organism>
<evidence type="ECO:0000259" key="1">
    <source>
        <dbReference type="Pfam" id="PF01370"/>
    </source>
</evidence>
<evidence type="ECO:0000313" key="2">
    <source>
        <dbReference type="EMBL" id="SOB79002.1"/>
    </source>
</evidence>
<dbReference type="InterPro" id="IPR051207">
    <property type="entry name" value="ComplexI_NDUFA9_subunit"/>
</dbReference>
<feature type="domain" description="NAD-dependent epimerase/dehydratase" evidence="1">
    <location>
        <begin position="7"/>
        <end position="205"/>
    </location>
</feature>
<dbReference type="RefSeq" id="WP_097062268.1">
    <property type="nucleotide sequence ID" value="NZ_OBMI01000001.1"/>
</dbReference>
<dbReference type="GO" id="GO:0044877">
    <property type="term" value="F:protein-containing complex binding"/>
    <property type="evidence" value="ECO:0007669"/>
    <property type="project" value="TreeGrafter"/>
</dbReference>
<dbReference type="InterPro" id="IPR001509">
    <property type="entry name" value="Epimerase_deHydtase"/>
</dbReference>
<sequence length="306" mass="32161">MKNELVVLFGGGGFLGRYVAQALLAAGARVRVAQRDPRRAYFLKPLGGLGQTQFVAADVKRPESVARAIAGADAVVNLVGAFTDMQALHVGGARAIAEAARDAGVEAMVHVSAIGADPESASAYGRSKGEGEAAVRAAFPHATILRPSVVFGQEDEFTNRFAGMVALPIVPVLRGDARFQPVFVKDVADAAVTALADAKAYGGKLFELGGRDVMTLRQIYQLLARETGRTPHLLELPDALGGLLAALPGSPLTRDQWQMLQRDTVVADGADGFAALGITPTPLAAVAGTWLVRFRRHGRFAKRAAA</sequence>
<evidence type="ECO:0000313" key="3">
    <source>
        <dbReference type="Proteomes" id="UP000219494"/>
    </source>
</evidence>
<proteinExistence type="predicted"/>
<dbReference type="OrthoDB" id="9776313at2"/>
<dbReference type="AlphaFoldDB" id="A0A285QG03"/>
<dbReference type="Pfam" id="PF01370">
    <property type="entry name" value="Epimerase"/>
    <property type="match status" value="1"/>
</dbReference>
<dbReference type="Proteomes" id="UP000219494">
    <property type="component" value="Unassembled WGS sequence"/>
</dbReference>
<dbReference type="CDD" id="cd05271">
    <property type="entry name" value="NDUFA9_like_SDR_a"/>
    <property type="match status" value="1"/>
</dbReference>
<dbReference type="Gene3D" id="3.40.50.720">
    <property type="entry name" value="NAD(P)-binding Rossmann-like Domain"/>
    <property type="match status" value="1"/>
</dbReference>
<name>A0A285QG03_9SPHN</name>
<protein>
    <submittedName>
        <fullName evidence="2">NADH dehydrogenase</fullName>
    </submittedName>
</protein>
<reference evidence="2 3" key="1">
    <citation type="submission" date="2017-07" db="EMBL/GenBank/DDBJ databases">
        <authorList>
            <person name="Sun Z.S."/>
            <person name="Albrecht U."/>
            <person name="Echele G."/>
            <person name="Lee C.C."/>
        </authorList>
    </citation>
    <scope>NUCLEOTIDE SEQUENCE [LARGE SCALE GENOMIC DNA]</scope>
    <source>
        <strain evidence="2 3">CGMCC 1.12672</strain>
    </source>
</reference>
<dbReference type="EMBL" id="OBMI01000001">
    <property type="protein sequence ID" value="SOB79002.1"/>
    <property type="molecule type" value="Genomic_DNA"/>
</dbReference>
<dbReference type="PANTHER" id="PTHR12126">
    <property type="entry name" value="NADH-UBIQUINONE OXIDOREDUCTASE 39 KDA SUBUNIT-RELATED"/>
    <property type="match status" value="1"/>
</dbReference>